<dbReference type="EMBL" id="LR031877">
    <property type="protein sequence ID" value="VDD42661.1"/>
    <property type="molecule type" value="Genomic_DNA"/>
</dbReference>
<evidence type="ECO:0000313" key="1">
    <source>
        <dbReference type="EMBL" id="VDD42661.1"/>
    </source>
</evidence>
<sequence length="35" mass="4093">MQIKWKKIFFSTFLIFFSPALLTTTTIPSSNLTRI</sequence>
<proteinExistence type="predicted"/>
<dbReference type="AlphaFoldDB" id="A0A3P6F3Y0"/>
<accession>A0A3P6F3Y0</accession>
<gene>
    <name evidence="1" type="ORF">BOLC5T30208H</name>
</gene>
<organism evidence="1">
    <name type="scientific">Brassica oleracea</name>
    <name type="common">Wild cabbage</name>
    <dbReference type="NCBI Taxonomy" id="3712"/>
    <lineage>
        <taxon>Eukaryota</taxon>
        <taxon>Viridiplantae</taxon>
        <taxon>Streptophyta</taxon>
        <taxon>Embryophyta</taxon>
        <taxon>Tracheophyta</taxon>
        <taxon>Spermatophyta</taxon>
        <taxon>Magnoliopsida</taxon>
        <taxon>eudicotyledons</taxon>
        <taxon>Gunneridae</taxon>
        <taxon>Pentapetalae</taxon>
        <taxon>rosids</taxon>
        <taxon>malvids</taxon>
        <taxon>Brassicales</taxon>
        <taxon>Brassicaceae</taxon>
        <taxon>Brassiceae</taxon>
        <taxon>Brassica</taxon>
    </lineage>
</organism>
<protein>
    <submittedName>
        <fullName evidence="1">Uncharacterized protein</fullName>
    </submittedName>
</protein>
<reference evidence="1" key="1">
    <citation type="submission" date="2018-11" db="EMBL/GenBank/DDBJ databases">
        <authorList>
            <consortium name="Genoscope - CEA"/>
            <person name="William W."/>
        </authorList>
    </citation>
    <scope>NUCLEOTIDE SEQUENCE</scope>
</reference>
<name>A0A3P6F3Y0_BRAOL</name>